<protein>
    <submittedName>
        <fullName evidence="2">DUF885 domain-containing protein</fullName>
    </submittedName>
</protein>
<evidence type="ECO:0000256" key="1">
    <source>
        <dbReference type="SAM" id="SignalP"/>
    </source>
</evidence>
<evidence type="ECO:0000313" key="3">
    <source>
        <dbReference type="Proteomes" id="UP000202440"/>
    </source>
</evidence>
<sequence>MKRLLKWTGAVSLSAVVLASGFAAHEWYAEKPVYLNNFLNRELLKEALTEPQNLTSLGFLETVGIDGHNAKLNDLSPERRDEQHQRMIAGREVLLQYDDAALTEQERLSKAIALYLLDQQIDGYRFRFHDYPVNQLFGVQNWFPSFMDSQHQVTDLTSVEHYLARLGAVELQFQQLLKGLQQREQRGVLPPRFVVDRVLDEMSGFVNTPAKDNILYTSLAKRLAESEVATSQHEELLAATEVAIQSQVYPAYQGLIDYFTAVRPNTSSDDGVWKLPDGDDYYRYQLRRQTTTELSPEAIHAMGLSEVARIQRQILDILQQQGVSDSDDFVIAIDALAQRSDQYYPDTAQGREQILQDYRDIITEIEDNLAGVFGRTPQAGVEVRRIPEFKEKTAPGAYYMHPSIDGSRPGRFFANLYDIKATPKYGMRTLAYHEAVPGHHFQIALAMEAEGIPFLRKASPFTAFTEGWALYAEYLAWEMGMQDQPFDNVGRLQAELFRAVRLVVDTGLHAKRWTREQAIDYMAANTGIAMSDVVSEIERYIVNPGQATAYKVGMMKILELREKAKQQLGEQFNLADFHDEMLRNGAMPMALLEGSVERYIAARASTGLPIASGE</sequence>
<reference evidence="2 3" key="1">
    <citation type="submission" date="2017-07" db="EMBL/GenBank/DDBJ databases">
        <title>Annotated genome sequence of Bacterioplanes sanyensis isolated from Red Sea.</title>
        <authorList>
            <person name="Rehman Z.U."/>
        </authorList>
    </citation>
    <scope>NUCLEOTIDE SEQUENCE [LARGE SCALE GENOMIC DNA]</scope>
    <source>
        <strain evidence="2 3">NV9</strain>
    </source>
</reference>
<dbReference type="OrthoDB" id="9769898at2"/>
<gene>
    <name evidence="2" type="ORF">CHH28_09215</name>
</gene>
<feature type="signal peptide" evidence="1">
    <location>
        <begin position="1"/>
        <end position="19"/>
    </location>
</feature>
<dbReference type="PANTHER" id="PTHR33361">
    <property type="entry name" value="GLR0591 PROTEIN"/>
    <property type="match status" value="1"/>
</dbReference>
<name>A0A222FJC7_9GAMM</name>
<accession>A0A222FJC7</accession>
<evidence type="ECO:0000313" key="2">
    <source>
        <dbReference type="EMBL" id="ASP38849.1"/>
    </source>
</evidence>
<dbReference type="RefSeq" id="WP_094060035.1">
    <property type="nucleotide sequence ID" value="NZ_CP022530.1"/>
</dbReference>
<keyword evidence="1" id="KW-0732">Signal</keyword>
<dbReference type="InterPro" id="IPR010281">
    <property type="entry name" value="DUF885"/>
</dbReference>
<feature type="chain" id="PRO_5012691231" evidence="1">
    <location>
        <begin position="20"/>
        <end position="614"/>
    </location>
</feature>
<dbReference type="Proteomes" id="UP000202440">
    <property type="component" value="Chromosome"/>
</dbReference>
<keyword evidence="3" id="KW-1185">Reference proteome</keyword>
<organism evidence="2 3">
    <name type="scientific">Bacterioplanes sanyensis</name>
    <dbReference type="NCBI Taxonomy" id="1249553"/>
    <lineage>
        <taxon>Bacteria</taxon>
        <taxon>Pseudomonadati</taxon>
        <taxon>Pseudomonadota</taxon>
        <taxon>Gammaproteobacteria</taxon>
        <taxon>Oceanospirillales</taxon>
        <taxon>Oceanospirillaceae</taxon>
        <taxon>Bacterioplanes</taxon>
    </lineage>
</organism>
<dbReference type="KEGG" id="bsan:CHH28_09215"/>
<dbReference type="PANTHER" id="PTHR33361:SF2">
    <property type="entry name" value="DUF885 DOMAIN-CONTAINING PROTEIN"/>
    <property type="match status" value="1"/>
</dbReference>
<dbReference type="EMBL" id="CP022530">
    <property type="protein sequence ID" value="ASP38849.1"/>
    <property type="molecule type" value="Genomic_DNA"/>
</dbReference>
<proteinExistence type="predicted"/>
<dbReference type="AlphaFoldDB" id="A0A222FJC7"/>
<dbReference type="Pfam" id="PF05960">
    <property type="entry name" value="DUF885"/>
    <property type="match status" value="1"/>
</dbReference>